<dbReference type="SMART" id="SM00382">
    <property type="entry name" value="AAA"/>
    <property type="match status" value="1"/>
</dbReference>
<name>A0ABY5P6Y2_9LACT</name>
<dbReference type="PROSITE" id="PS50893">
    <property type="entry name" value="ABC_TRANSPORTER_2"/>
    <property type="match status" value="1"/>
</dbReference>
<dbReference type="SMART" id="SM00930">
    <property type="entry name" value="NIL"/>
    <property type="match status" value="1"/>
</dbReference>
<dbReference type="Pfam" id="PF00005">
    <property type="entry name" value="ABC_tran"/>
    <property type="match status" value="1"/>
</dbReference>
<reference evidence="9 10" key="1">
    <citation type="submission" date="2022-08" db="EMBL/GenBank/DDBJ databases">
        <title>Aerococcaceae sp. nov isolated from spoiled eye mask.</title>
        <authorList>
            <person name="Zhou G."/>
            <person name="Xie X.-B."/>
            <person name="Shi Q.-S."/>
            <person name="Wang Y.-S."/>
            <person name="Wen X."/>
            <person name="Peng H."/>
            <person name="Yang X.-J."/>
            <person name="Tao H.-B."/>
            <person name="Huang X.-M."/>
        </authorList>
    </citation>
    <scope>NUCLEOTIDE SEQUENCE [LARGE SCALE GENOMIC DNA]</scope>
    <source>
        <strain evidence="10">DM20194951</strain>
    </source>
</reference>
<dbReference type="RefSeq" id="WP_313793997.1">
    <property type="nucleotide sequence ID" value="NZ_CP102453.1"/>
</dbReference>
<dbReference type="InterPro" id="IPR003439">
    <property type="entry name" value="ABC_transporter-like_ATP-bd"/>
</dbReference>
<dbReference type="SUPFAM" id="SSF55021">
    <property type="entry name" value="ACT-like"/>
    <property type="match status" value="1"/>
</dbReference>
<dbReference type="InterPro" id="IPR050086">
    <property type="entry name" value="MetN_ABC_transporter-like"/>
</dbReference>
<evidence type="ECO:0000256" key="6">
    <source>
        <dbReference type="ARBA" id="ARBA00022970"/>
    </source>
</evidence>
<dbReference type="Gene3D" id="3.30.70.260">
    <property type="match status" value="1"/>
</dbReference>
<evidence type="ECO:0000313" key="9">
    <source>
        <dbReference type="EMBL" id="UUX34496.1"/>
    </source>
</evidence>
<dbReference type="EMBL" id="CP102453">
    <property type="protein sequence ID" value="UUX34496.1"/>
    <property type="molecule type" value="Genomic_DNA"/>
</dbReference>
<keyword evidence="7" id="KW-0472">Membrane</keyword>
<dbReference type="Pfam" id="PF09383">
    <property type="entry name" value="NIL"/>
    <property type="match status" value="1"/>
</dbReference>
<keyword evidence="6" id="KW-0029">Amino-acid transport</keyword>
<dbReference type="InterPro" id="IPR003593">
    <property type="entry name" value="AAA+_ATPase"/>
</dbReference>
<sequence length="352" mass="39266">MIELINVNKTFSTKQGIVHAVQNVNLTIETGDIYGIIGYSGAGKSTLVRCINLLERPESGEVKIDGEDLMLYPDKQLRQKRHKIGMIFQHFNLLSARTVFENVAFPLQYQQFSKSEIREKVESLLELVGLADKANAYPSQLSGGQKQRVAIARALANDPTILLCDEATSALDPQTTQSILTLLKDLNKKLQLTIVIITHEMHVVKSICNKVAIMDKGHVVEKGSVLNVFVQPQQEITKDFINSVNNMSKIDDLLAENSNIVKLEDNQRLIRFDFYGQNTKEALIAEASLQFGIKASIIFADVDIVQETIIGSLVVIIEGDIHKQRQALEFLSNQQIRVEVLKNADNLRTVGA</sequence>
<evidence type="ECO:0000256" key="3">
    <source>
        <dbReference type="ARBA" id="ARBA00022741"/>
    </source>
</evidence>
<keyword evidence="10" id="KW-1185">Reference proteome</keyword>
<keyword evidence="1" id="KW-0813">Transport</keyword>
<feature type="domain" description="ABC transporter" evidence="8">
    <location>
        <begin position="2"/>
        <end position="241"/>
    </location>
</feature>
<dbReference type="InterPro" id="IPR017871">
    <property type="entry name" value="ABC_transporter-like_CS"/>
</dbReference>
<accession>A0ABY5P6Y2</accession>
<keyword evidence="5" id="KW-1278">Translocase</keyword>
<dbReference type="InterPro" id="IPR045865">
    <property type="entry name" value="ACT-like_dom_sf"/>
</dbReference>
<keyword evidence="4 9" id="KW-0067">ATP-binding</keyword>
<dbReference type="Gene3D" id="3.40.50.300">
    <property type="entry name" value="P-loop containing nucleotide triphosphate hydrolases"/>
    <property type="match status" value="1"/>
</dbReference>
<dbReference type="InterPro" id="IPR018449">
    <property type="entry name" value="NIL_domain"/>
</dbReference>
<evidence type="ECO:0000256" key="4">
    <source>
        <dbReference type="ARBA" id="ARBA00022840"/>
    </source>
</evidence>
<keyword evidence="3" id="KW-0547">Nucleotide-binding</keyword>
<evidence type="ECO:0000256" key="2">
    <source>
        <dbReference type="ARBA" id="ARBA00022475"/>
    </source>
</evidence>
<dbReference type="InterPro" id="IPR041701">
    <property type="entry name" value="MetN_ABC"/>
</dbReference>
<evidence type="ECO:0000313" key="10">
    <source>
        <dbReference type="Proteomes" id="UP001315967"/>
    </source>
</evidence>
<organism evidence="9 10">
    <name type="scientific">Fundicoccus culcitae</name>
    <dbReference type="NCBI Taxonomy" id="2969821"/>
    <lineage>
        <taxon>Bacteria</taxon>
        <taxon>Bacillati</taxon>
        <taxon>Bacillota</taxon>
        <taxon>Bacilli</taxon>
        <taxon>Lactobacillales</taxon>
        <taxon>Aerococcaceae</taxon>
        <taxon>Fundicoccus</taxon>
    </lineage>
</organism>
<dbReference type="PANTHER" id="PTHR43166:SF30">
    <property type="entry name" value="METHIONINE IMPORT ATP-BINDING PROTEIN METN"/>
    <property type="match status" value="1"/>
</dbReference>
<evidence type="ECO:0000256" key="1">
    <source>
        <dbReference type="ARBA" id="ARBA00022448"/>
    </source>
</evidence>
<dbReference type="SUPFAM" id="SSF52540">
    <property type="entry name" value="P-loop containing nucleoside triphosphate hydrolases"/>
    <property type="match status" value="1"/>
</dbReference>
<protein>
    <submittedName>
        <fullName evidence="9">Methionine ABC transporter ATP-binding protein</fullName>
    </submittedName>
</protein>
<dbReference type="Proteomes" id="UP001315967">
    <property type="component" value="Chromosome"/>
</dbReference>
<proteinExistence type="predicted"/>
<evidence type="ECO:0000256" key="5">
    <source>
        <dbReference type="ARBA" id="ARBA00022967"/>
    </source>
</evidence>
<dbReference type="InterPro" id="IPR027417">
    <property type="entry name" value="P-loop_NTPase"/>
</dbReference>
<evidence type="ECO:0000259" key="8">
    <source>
        <dbReference type="PROSITE" id="PS50893"/>
    </source>
</evidence>
<dbReference type="PROSITE" id="PS00211">
    <property type="entry name" value="ABC_TRANSPORTER_1"/>
    <property type="match status" value="1"/>
</dbReference>
<dbReference type="GO" id="GO:0005524">
    <property type="term" value="F:ATP binding"/>
    <property type="evidence" value="ECO:0007669"/>
    <property type="project" value="UniProtKB-KW"/>
</dbReference>
<dbReference type="PANTHER" id="PTHR43166">
    <property type="entry name" value="AMINO ACID IMPORT ATP-BINDING PROTEIN"/>
    <property type="match status" value="1"/>
</dbReference>
<dbReference type="CDD" id="cd03258">
    <property type="entry name" value="ABC_MetN_methionine_transporter"/>
    <property type="match status" value="1"/>
</dbReference>
<keyword evidence="2" id="KW-1003">Cell membrane</keyword>
<evidence type="ECO:0000256" key="7">
    <source>
        <dbReference type="ARBA" id="ARBA00023136"/>
    </source>
</evidence>
<gene>
    <name evidence="9" type="ORF">NRE15_02275</name>
</gene>